<protein>
    <submittedName>
        <fullName evidence="1">Uncharacterized protein</fullName>
    </submittedName>
</protein>
<keyword evidence="2" id="KW-1185">Reference proteome</keyword>
<dbReference type="Proteomes" id="UP000053780">
    <property type="component" value="Unassembled WGS sequence"/>
</dbReference>
<proteinExistence type="predicted"/>
<dbReference type="VEuPathDB" id="MicrosporidiaDB:NAPIS_ORF01343"/>
<evidence type="ECO:0000313" key="2">
    <source>
        <dbReference type="Proteomes" id="UP000053780"/>
    </source>
</evidence>
<evidence type="ECO:0000313" key="1">
    <source>
        <dbReference type="EMBL" id="EQB61087.1"/>
    </source>
</evidence>
<name>T0L0K2_9MICR</name>
<sequence length="137" mass="16489">MLFCNENLKNSYAKKLKEELQKNYENFFDMNKNNEQTKAKITEINEEFYKWDKIKESLIYKNTCKVIDFKVHNNFEEDLKIEYLSLDNLKFIESGINVFLSNLTKRIDEIDKQMFDLNKEETGLDSMILLQGFIKFK</sequence>
<dbReference type="EMBL" id="KE647178">
    <property type="protein sequence ID" value="EQB61087.1"/>
    <property type="molecule type" value="Genomic_DNA"/>
</dbReference>
<organism evidence="1 2">
    <name type="scientific">Vairimorpha apis BRL 01</name>
    <dbReference type="NCBI Taxonomy" id="1037528"/>
    <lineage>
        <taxon>Eukaryota</taxon>
        <taxon>Fungi</taxon>
        <taxon>Fungi incertae sedis</taxon>
        <taxon>Microsporidia</taxon>
        <taxon>Nosematidae</taxon>
        <taxon>Vairimorpha</taxon>
    </lineage>
</organism>
<dbReference type="HOGENOM" id="CLU_1865679_0_0_1"/>
<gene>
    <name evidence="1" type="ORF">NAPIS_ORF01343</name>
</gene>
<accession>T0L0K2</accession>
<reference evidence="1 2" key="1">
    <citation type="journal article" date="2013" name="BMC Genomics">
        <title>Genome sequencing and comparative genomics of honey bee microsporidia, Nosema apis reveal novel insights into host-parasite interactions.</title>
        <authorList>
            <person name="Chen Yp."/>
            <person name="Pettis J.S."/>
            <person name="Zhao Y."/>
            <person name="Liu X."/>
            <person name="Tallon L.J."/>
            <person name="Sadzewicz L.D."/>
            <person name="Li R."/>
            <person name="Zheng H."/>
            <person name="Huang S."/>
            <person name="Zhang X."/>
            <person name="Hamilton M.C."/>
            <person name="Pernal S.F."/>
            <person name="Melathopoulos A.P."/>
            <person name="Yan X."/>
            <person name="Evans J.D."/>
        </authorList>
    </citation>
    <scope>NUCLEOTIDE SEQUENCE [LARGE SCALE GENOMIC DNA]</scope>
    <source>
        <strain evidence="1 2">BRL 01</strain>
    </source>
</reference>
<dbReference type="AlphaFoldDB" id="T0L0K2"/>